<evidence type="ECO:0000256" key="1">
    <source>
        <dbReference type="ARBA" id="ARBA00001971"/>
    </source>
</evidence>
<comment type="caution">
    <text evidence="11">The sequence shown here is derived from an EMBL/GenBank/DDBJ whole genome shotgun (WGS) entry which is preliminary data.</text>
</comment>
<dbReference type="PRINTS" id="PR00463">
    <property type="entry name" value="EP450I"/>
</dbReference>
<evidence type="ECO:0000256" key="3">
    <source>
        <dbReference type="ARBA" id="ARBA00022617"/>
    </source>
</evidence>
<dbReference type="Gene3D" id="1.10.630.10">
    <property type="entry name" value="Cytochrome P450"/>
    <property type="match status" value="1"/>
</dbReference>
<proteinExistence type="inferred from homology"/>
<dbReference type="PANTHER" id="PTHR24287">
    <property type="entry name" value="P450, PUTATIVE (EUROFUNG)-RELATED"/>
    <property type="match status" value="1"/>
</dbReference>
<dbReference type="GO" id="GO:0020037">
    <property type="term" value="F:heme binding"/>
    <property type="evidence" value="ECO:0007669"/>
    <property type="project" value="InterPro"/>
</dbReference>
<keyword evidence="10" id="KW-1133">Transmembrane helix</keyword>
<evidence type="ECO:0000256" key="5">
    <source>
        <dbReference type="ARBA" id="ARBA00023002"/>
    </source>
</evidence>
<accession>A0AA39IYI0</accession>
<dbReference type="SUPFAM" id="SSF48264">
    <property type="entry name" value="Cytochrome P450"/>
    <property type="match status" value="1"/>
</dbReference>
<dbReference type="InterPro" id="IPR036396">
    <property type="entry name" value="Cyt_P450_sf"/>
</dbReference>
<dbReference type="PRINTS" id="PR00385">
    <property type="entry name" value="P450"/>
</dbReference>
<evidence type="ECO:0000256" key="10">
    <source>
        <dbReference type="SAM" id="Phobius"/>
    </source>
</evidence>
<feature type="transmembrane region" description="Helical" evidence="10">
    <location>
        <begin position="39"/>
        <end position="60"/>
    </location>
</feature>
<dbReference type="InterPro" id="IPR001128">
    <property type="entry name" value="Cyt_P450"/>
</dbReference>
<feature type="transmembrane region" description="Helical" evidence="10">
    <location>
        <begin position="6"/>
        <end position="27"/>
    </location>
</feature>
<keyword evidence="5 9" id="KW-0560">Oxidoreductase</keyword>
<dbReference type="GO" id="GO:0005506">
    <property type="term" value="F:iron ion binding"/>
    <property type="evidence" value="ECO:0007669"/>
    <property type="project" value="InterPro"/>
</dbReference>
<protein>
    <submittedName>
        <fullName evidence="11">Cytochrome P450</fullName>
    </submittedName>
</protein>
<keyword evidence="12" id="KW-1185">Reference proteome</keyword>
<evidence type="ECO:0000256" key="2">
    <source>
        <dbReference type="ARBA" id="ARBA00010617"/>
    </source>
</evidence>
<keyword evidence="4 8" id="KW-0479">Metal-binding</keyword>
<organism evidence="11 12">
    <name type="scientific">Armillaria borealis</name>
    <dbReference type="NCBI Taxonomy" id="47425"/>
    <lineage>
        <taxon>Eukaryota</taxon>
        <taxon>Fungi</taxon>
        <taxon>Dikarya</taxon>
        <taxon>Basidiomycota</taxon>
        <taxon>Agaricomycotina</taxon>
        <taxon>Agaricomycetes</taxon>
        <taxon>Agaricomycetidae</taxon>
        <taxon>Agaricales</taxon>
        <taxon>Marasmiineae</taxon>
        <taxon>Physalacriaceae</taxon>
        <taxon>Armillaria</taxon>
    </lineage>
</organism>
<reference evidence="11" key="1">
    <citation type="submission" date="2023-06" db="EMBL/GenBank/DDBJ databases">
        <authorList>
            <consortium name="Lawrence Berkeley National Laboratory"/>
            <person name="Ahrendt S."/>
            <person name="Sahu N."/>
            <person name="Indic B."/>
            <person name="Wong-Bajracharya J."/>
            <person name="Merenyi Z."/>
            <person name="Ke H.-M."/>
            <person name="Monk M."/>
            <person name="Kocsube S."/>
            <person name="Drula E."/>
            <person name="Lipzen A."/>
            <person name="Balint B."/>
            <person name="Henrissat B."/>
            <person name="Andreopoulos B."/>
            <person name="Martin F.M."/>
            <person name="Harder C.B."/>
            <person name="Rigling D."/>
            <person name="Ford K.L."/>
            <person name="Foster G.D."/>
            <person name="Pangilinan J."/>
            <person name="Papanicolaou A."/>
            <person name="Barry K."/>
            <person name="LaButti K."/>
            <person name="Viragh M."/>
            <person name="Koriabine M."/>
            <person name="Yan M."/>
            <person name="Riley R."/>
            <person name="Champramary S."/>
            <person name="Plett K.L."/>
            <person name="Tsai I.J."/>
            <person name="Slot J."/>
            <person name="Sipos G."/>
            <person name="Plett J."/>
            <person name="Nagy L.G."/>
            <person name="Grigoriev I.V."/>
        </authorList>
    </citation>
    <scope>NUCLEOTIDE SEQUENCE</scope>
    <source>
        <strain evidence="11">FPL87.14</strain>
    </source>
</reference>
<evidence type="ECO:0000256" key="9">
    <source>
        <dbReference type="RuleBase" id="RU000461"/>
    </source>
</evidence>
<evidence type="ECO:0000256" key="8">
    <source>
        <dbReference type="PIRSR" id="PIRSR602401-1"/>
    </source>
</evidence>
<gene>
    <name evidence="11" type="ORF">EV421DRAFT_1847453</name>
</gene>
<feature type="binding site" description="axial binding residue" evidence="8">
    <location>
        <position position="524"/>
    </location>
    <ligand>
        <name>heme</name>
        <dbReference type="ChEBI" id="CHEBI:30413"/>
    </ligand>
    <ligandPart>
        <name>Fe</name>
        <dbReference type="ChEBI" id="CHEBI:18248"/>
    </ligandPart>
</feature>
<dbReference type="AlphaFoldDB" id="A0AA39IYI0"/>
<keyword evidence="3 8" id="KW-0349">Heme</keyword>
<evidence type="ECO:0000313" key="11">
    <source>
        <dbReference type="EMBL" id="KAK0432788.1"/>
    </source>
</evidence>
<dbReference type="InterPro" id="IPR047146">
    <property type="entry name" value="Cyt_P450_E_CYP52_fungi"/>
</dbReference>
<keyword evidence="6 8" id="KW-0408">Iron</keyword>
<keyword evidence="10" id="KW-0472">Membrane</keyword>
<dbReference type="GO" id="GO:0016705">
    <property type="term" value="F:oxidoreductase activity, acting on paired donors, with incorporation or reduction of molecular oxygen"/>
    <property type="evidence" value="ECO:0007669"/>
    <property type="project" value="InterPro"/>
</dbReference>
<comment type="similarity">
    <text evidence="2 9">Belongs to the cytochrome P450 family.</text>
</comment>
<dbReference type="PROSITE" id="PS00086">
    <property type="entry name" value="CYTOCHROME_P450"/>
    <property type="match status" value="1"/>
</dbReference>
<dbReference type="EMBL" id="JAUEPT010000089">
    <property type="protein sequence ID" value="KAK0432788.1"/>
    <property type="molecule type" value="Genomic_DNA"/>
</dbReference>
<dbReference type="Proteomes" id="UP001175226">
    <property type="component" value="Unassembled WGS sequence"/>
</dbReference>
<evidence type="ECO:0000313" key="12">
    <source>
        <dbReference type="Proteomes" id="UP001175226"/>
    </source>
</evidence>
<dbReference type="Pfam" id="PF00067">
    <property type="entry name" value="p450"/>
    <property type="match status" value="1"/>
</dbReference>
<dbReference type="InterPro" id="IPR017972">
    <property type="entry name" value="Cyt_P450_CS"/>
</dbReference>
<name>A0AA39IYI0_9AGAR</name>
<dbReference type="InterPro" id="IPR002401">
    <property type="entry name" value="Cyt_P450_E_grp-I"/>
</dbReference>
<keyword evidence="10" id="KW-0812">Transmembrane</keyword>
<comment type="cofactor">
    <cofactor evidence="1 8">
        <name>heme</name>
        <dbReference type="ChEBI" id="CHEBI:30413"/>
    </cofactor>
</comment>
<evidence type="ECO:0000256" key="7">
    <source>
        <dbReference type="ARBA" id="ARBA00023033"/>
    </source>
</evidence>
<dbReference type="GO" id="GO:0004497">
    <property type="term" value="F:monooxygenase activity"/>
    <property type="evidence" value="ECO:0007669"/>
    <property type="project" value="UniProtKB-KW"/>
</dbReference>
<sequence length="601" mass="68768">MTITPGIRFLAPILLPIALFVGFVAILQRWSLNVNPGHCYISSWVVALGATSSALVYWALHVVYTDCTHRKNARSMDARLIPRVQGKLPGNIDIVAKSVRVWAEGEITEAHGNIFNMRPLWSDMVVTTSPKHIQQILATEFENFEKGQRFQYAMKSVLGVGVFNADGTFTLAYGCHYQLLPPLGSMWKFHRSMTRPFFTRDRITQFELYDRHADAAISQMKHRLRSGHSVDIQDLMGRFTIDSATDFLFGSCVNSLSATLPYPHNASHTVKDSEHNRPNEAHVFVEAFQEAQRILSIRERQGWTWPLSEIIKDKTEAPMKVVHGFVEPIIETALQKQKALGSARKKDINEIGDDETLLDHLVRMTSDLAVIRDETLNILLAARDTTASALTLIIYFLSMYPETCSRLRGEILTRVGPNHMPTFEDIREMKYLRAVINETLRLYPVVDSINATTFPSEDPSEKSFYIPAHTKTLYSVFLMHRRKDLWGPDAEEFDPDRFLDHRLKTYLIPNPFIFLPFNAGPRICLGQQFAYNEISFMLVRLLQNFSSFEFCKEDLPTECRTPADWTKCKGRKAIDKFWPRCTLTLYSWGGMWIKATEADRA</sequence>
<keyword evidence="7 9" id="KW-0503">Monooxygenase</keyword>
<dbReference type="CDD" id="cd11063">
    <property type="entry name" value="CYP52"/>
    <property type="match status" value="1"/>
</dbReference>
<evidence type="ECO:0000256" key="6">
    <source>
        <dbReference type="ARBA" id="ARBA00023004"/>
    </source>
</evidence>
<evidence type="ECO:0000256" key="4">
    <source>
        <dbReference type="ARBA" id="ARBA00022723"/>
    </source>
</evidence>
<dbReference type="PANTHER" id="PTHR24287:SF1">
    <property type="entry name" value="P450, PUTATIVE (EUROFUNG)-RELATED"/>
    <property type="match status" value="1"/>
</dbReference>